<evidence type="ECO:0000313" key="8">
    <source>
        <dbReference type="Proteomes" id="UP001597641"/>
    </source>
</evidence>
<name>A0ABW6C296_9BACT</name>
<evidence type="ECO:0000256" key="5">
    <source>
        <dbReference type="SAM" id="SignalP"/>
    </source>
</evidence>
<dbReference type="SUPFAM" id="SSF103088">
    <property type="entry name" value="OmpA-like"/>
    <property type="match status" value="1"/>
</dbReference>
<dbReference type="Gene3D" id="3.30.1330.60">
    <property type="entry name" value="OmpA-like domain"/>
    <property type="match status" value="1"/>
</dbReference>
<gene>
    <name evidence="7" type="ORF">ACFS7Z_23555</name>
</gene>
<evidence type="ECO:0000256" key="2">
    <source>
        <dbReference type="ARBA" id="ARBA00023136"/>
    </source>
</evidence>
<evidence type="ECO:0000259" key="6">
    <source>
        <dbReference type="PROSITE" id="PS51123"/>
    </source>
</evidence>
<dbReference type="RefSeq" id="WP_377490588.1">
    <property type="nucleotide sequence ID" value="NZ_JBHUOX010000028.1"/>
</dbReference>
<dbReference type="InterPro" id="IPR036737">
    <property type="entry name" value="OmpA-like_sf"/>
</dbReference>
<reference evidence="8" key="1">
    <citation type="journal article" date="2019" name="Int. J. Syst. Evol. Microbiol.">
        <title>The Global Catalogue of Microorganisms (GCM) 10K type strain sequencing project: providing services to taxonomists for standard genome sequencing and annotation.</title>
        <authorList>
            <consortium name="The Broad Institute Genomics Platform"/>
            <consortium name="The Broad Institute Genome Sequencing Center for Infectious Disease"/>
            <person name="Wu L."/>
            <person name="Ma J."/>
        </authorList>
    </citation>
    <scope>NUCLEOTIDE SEQUENCE [LARGE SCALE GENOMIC DNA]</scope>
    <source>
        <strain evidence="8">KCTC 23984</strain>
    </source>
</reference>
<dbReference type="PRINTS" id="PR01023">
    <property type="entry name" value="NAFLGMOTY"/>
</dbReference>
<comment type="subcellular location">
    <subcellularLocation>
        <location evidence="1">Cell outer membrane</location>
    </subcellularLocation>
</comment>
<feature type="domain" description="OmpA-like" evidence="6">
    <location>
        <begin position="107"/>
        <end position="225"/>
    </location>
</feature>
<dbReference type="PROSITE" id="PS51123">
    <property type="entry name" value="OMPA_2"/>
    <property type="match status" value="1"/>
</dbReference>
<dbReference type="Pfam" id="PF13488">
    <property type="entry name" value="Gly-zipper_Omp"/>
    <property type="match status" value="1"/>
</dbReference>
<feature type="chain" id="PRO_5046323325" evidence="5">
    <location>
        <begin position="25"/>
        <end position="236"/>
    </location>
</feature>
<dbReference type="PRINTS" id="PR01021">
    <property type="entry name" value="OMPADOMAIN"/>
</dbReference>
<comment type="caution">
    <text evidence="7">The sequence shown here is derived from an EMBL/GenBank/DDBJ whole genome shotgun (WGS) entry which is preliminary data.</text>
</comment>
<dbReference type="EMBL" id="JBHUOX010000028">
    <property type="protein sequence ID" value="MFD3003357.1"/>
    <property type="molecule type" value="Genomic_DNA"/>
</dbReference>
<evidence type="ECO:0000256" key="1">
    <source>
        <dbReference type="ARBA" id="ARBA00004442"/>
    </source>
</evidence>
<keyword evidence="5" id="KW-0732">Signal</keyword>
<keyword evidence="3" id="KW-0998">Cell outer membrane</keyword>
<dbReference type="Pfam" id="PF00691">
    <property type="entry name" value="OmpA"/>
    <property type="match status" value="1"/>
</dbReference>
<dbReference type="InterPro" id="IPR006664">
    <property type="entry name" value="OMP_bac"/>
</dbReference>
<evidence type="ECO:0000256" key="3">
    <source>
        <dbReference type="ARBA" id="ARBA00023237"/>
    </source>
</evidence>
<evidence type="ECO:0000256" key="4">
    <source>
        <dbReference type="PROSITE-ProRule" id="PRU00473"/>
    </source>
</evidence>
<accession>A0ABW6C296</accession>
<sequence>MKNLRIYLSIFAILGFLTTSCNTAQQSGTASTGEDRGMSKTTKGGIIGAGSGAVVGGVVGRVAGNTAAGAIIGAAVGGATGAVIGRRMDKQAEELRRDLENANVERVGEGIKVTFDAGILFPVNSAELQPAAKTEITQLAETLKKYPDTNIVIEGHTDNTGSREINQPLSERRARAVADYAASLGVDRSRMTTQGYAFDQPVADNSTEAGRRENRRVEIAIFANEKMKKAAERGDL</sequence>
<keyword evidence="2 4" id="KW-0472">Membrane</keyword>
<protein>
    <submittedName>
        <fullName evidence="7">OmpA family protein</fullName>
    </submittedName>
</protein>
<dbReference type="InterPro" id="IPR039567">
    <property type="entry name" value="Gly-zipper"/>
</dbReference>
<organism evidence="7 8">
    <name type="scientific">Pontibacter toksunensis</name>
    <dbReference type="NCBI Taxonomy" id="1332631"/>
    <lineage>
        <taxon>Bacteria</taxon>
        <taxon>Pseudomonadati</taxon>
        <taxon>Bacteroidota</taxon>
        <taxon>Cytophagia</taxon>
        <taxon>Cytophagales</taxon>
        <taxon>Hymenobacteraceae</taxon>
        <taxon>Pontibacter</taxon>
    </lineage>
</organism>
<dbReference type="InterPro" id="IPR006665">
    <property type="entry name" value="OmpA-like"/>
</dbReference>
<dbReference type="Proteomes" id="UP001597641">
    <property type="component" value="Unassembled WGS sequence"/>
</dbReference>
<dbReference type="InterPro" id="IPR050330">
    <property type="entry name" value="Bact_OuterMem_StrucFunc"/>
</dbReference>
<dbReference type="PANTHER" id="PTHR30329:SF21">
    <property type="entry name" value="LIPOPROTEIN YIAD-RELATED"/>
    <property type="match status" value="1"/>
</dbReference>
<keyword evidence="8" id="KW-1185">Reference proteome</keyword>
<dbReference type="CDD" id="cd07185">
    <property type="entry name" value="OmpA_C-like"/>
    <property type="match status" value="1"/>
</dbReference>
<dbReference type="PROSITE" id="PS51257">
    <property type="entry name" value="PROKAR_LIPOPROTEIN"/>
    <property type="match status" value="1"/>
</dbReference>
<feature type="signal peptide" evidence="5">
    <location>
        <begin position="1"/>
        <end position="24"/>
    </location>
</feature>
<dbReference type="PANTHER" id="PTHR30329">
    <property type="entry name" value="STATOR ELEMENT OF FLAGELLAR MOTOR COMPLEX"/>
    <property type="match status" value="1"/>
</dbReference>
<proteinExistence type="predicted"/>
<evidence type="ECO:0000313" key="7">
    <source>
        <dbReference type="EMBL" id="MFD3003357.1"/>
    </source>
</evidence>